<evidence type="ECO:0000313" key="1">
    <source>
        <dbReference type="EMBL" id="VDP57931.1"/>
    </source>
</evidence>
<gene>
    <name evidence="1" type="ORF">HPBE_LOCUS26504</name>
</gene>
<dbReference type="EMBL" id="UZAH01040120">
    <property type="protein sequence ID" value="VDP57931.1"/>
    <property type="molecule type" value="Genomic_DNA"/>
</dbReference>
<organism evidence="2 3">
    <name type="scientific">Heligmosomoides polygyrus</name>
    <name type="common">Parasitic roundworm</name>
    <dbReference type="NCBI Taxonomy" id="6339"/>
    <lineage>
        <taxon>Eukaryota</taxon>
        <taxon>Metazoa</taxon>
        <taxon>Ecdysozoa</taxon>
        <taxon>Nematoda</taxon>
        <taxon>Chromadorea</taxon>
        <taxon>Rhabditida</taxon>
        <taxon>Rhabditina</taxon>
        <taxon>Rhabditomorpha</taxon>
        <taxon>Strongyloidea</taxon>
        <taxon>Heligmosomidae</taxon>
        <taxon>Heligmosomoides</taxon>
    </lineage>
</organism>
<evidence type="ECO:0000313" key="2">
    <source>
        <dbReference type="Proteomes" id="UP000050761"/>
    </source>
</evidence>
<name>A0A183GUY5_HELPZ</name>
<sequence>MGSSTDRLRWAERAAEVRLHGGTSHLRCVSTQCCIVVIPVFYNVISCIHYVLSSGQLLHSYSWLLVVCS</sequence>
<accession>A0A183GUY5</accession>
<keyword evidence="2" id="KW-1185">Reference proteome</keyword>
<protein>
    <submittedName>
        <fullName evidence="1 3">Uncharacterized protein</fullName>
    </submittedName>
</protein>
<dbReference type="AlphaFoldDB" id="A0A183GUY5"/>
<dbReference type="WBParaSite" id="HPBE_0002650501-mRNA-1">
    <property type="protein sequence ID" value="HPBE_0002650501-mRNA-1"/>
    <property type="gene ID" value="HPBE_0002650501"/>
</dbReference>
<evidence type="ECO:0000313" key="3">
    <source>
        <dbReference type="WBParaSite" id="HPBE_0002650501-mRNA-1"/>
    </source>
</evidence>
<dbReference type="Proteomes" id="UP000050761">
    <property type="component" value="Unassembled WGS sequence"/>
</dbReference>
<reference evidence="1 2" key="1">
    <citation type="submission" date="2018-11" db="EMBL/GenBank/DDBJ databases">
        <authorList>
            <consortium name="Pathogen Informatics"/>
        </authorList>
    </citation>
    <scope>NUCLEOTIDE SEQUENCE [LARGE SCALE GENOMIC DNA]</scope>
</reference>
<reference evidence="3" key="2">
    <citation type="submission" date="2019-09" db="UniProtKB">
        <authorList>
            <consortium name="WormBaseParasite"/>
        </authorList>
    </citation>
    <scope>IDENTIFICATION</scope>
</reference>
<proteinExistence type="predicted"/>
<accession>A0A3P8EMJ0</accession>